<evidence type="ECO:0000256" key="1">
    <source>
        <dbReference type="SAM" id="Coils"/>
    </source>
</evidence>
<evidence type="ECO:0000313" key="3">
    <source>
        <dbReference type="Proteomes" id="UP000663992"/>
    </source>
</evidence>
<dbReference type="EMBL" id="JAFKCS010000010">
    <property type="protein sequence ID" value="MBN7820534.1"/>
    <property type="molecule type" value="Genomic_DNA"/>
</dbReference>
<gene>
    <name evidence="2" type="ORF">J0A65_11700</name>
</gene>
<dbReference type="Proteomes" id="UP000663992">
    <property type="component" value="Unassembled WGS sequence"/>
</dbReference>
<reference evidence="2 3" key="1">
    <citation type="submission" date="2021-03" db="EMBL/GenBank/DDBJ databases">
        <title>novel species isolated from a fishpond in China.</title>
        <authorList>
            <person name="Lu H."/>
            <person name="Cai Z."/>
        </authorList>
    </citation>
    <scope>NUCLEOTIDE SEQUENCE [LARGE SCALE GENOMIC DNA]</scope>
    <source>
        <strain evidence="2 3">Y57</strain>
    </source>
</reference>
<dbReference type="RefSeq" id="WP_206594373.1">
    <property type="nucleotide sequence ID" value="NZ_JAFKCS010000010.1"/>
</dbReference>
<feature type="coiled-coil region" evidence="1">
    <location>
        <begin position="46"/>
        <end position="76"/>
    </location>
</feature>
<sequence>MLVKISNDTPEFEQAINAIKNATQTNTASKAALHAVLSYPNMCKTEQDLRSEIAALKRANRELSDKVQQVKNALSVLASLND</sequence>
<comment type="caution">
    <text evidence="2">The sequence shown here is derived from an EMBL/GenBank/DDBJ whole genome shotgun (WGS) entry which is preliminary data.</text>
</comment>
<keyword evidence="1" id="KW-0175">Coiled coil</keyword>
<proteinExistence type="predicted"/>
<organism evidence="2 3">
    <name type="scientific">Bowmanella yangjiangensis</name>
    <dbReference type="NCBI Taxonomy" id="2811230"/>
    <lineage>
        <taxon>Bacteria</taxon>
        <taxon>Pseudomonadati</taxon>
        <taxon>Pseudomonadota</taxon>
        <taxon>Gammaproteobacteria</taxon>
        <taxon>Alteromonadales</taxon>
        <taxon>Alteromonadaceae</taxon>
        <taxon>Bowmanella</taxon>
    </lineage>
</organism>
<name>A0ABS3CTU5_9ALTE</name>
<accession>A0ABS3CTU5</accession>
<protein>
    <submittedName>
        <fullName evidence="2">Uncharacterized protein</fullName>
    </submittedName>
</protein>
<evidence type="ECO:0000313" key="2">
    <source>
        <dbReference type="EMBL" id="MBN7820534.1"/>
    </source>
</evidence>
<keyword evidence="3" id="KW-1185">Reference proteome</keyword>